<dbReference type="InterPro" id="IPR036390">
    <property type="entry name" value="WH_DNA-bd_sf"/>
</dbReference>
<dbReference type="RefSeq" id="WP_170196956.1">
    <property type="nucleotide sequence ID" value="NZ_JABBNB010000035.1"/>
</dbReference>
<accession>A0A848L0N1</accession>
<comment type="caution">
    <text evidence="1">The sequence shown here is derived from an EMBL/GenBank/DDBJ whole genome shotgun (WGS) entry which is preliminary data.</text>
</comment>
<proteinExistence type="predicted"/>
<dbReference type="Proteomes" id="UP000550729">
    <property type="component" value="Unassembled WGS sequence"/>
</dbReference>
<keyword evidence="2" id="KW-1185">Reference proteome</keyword>
<organism evidence="1 2">
    <name type="scientific">Gordonia asplenii</name>
    <dbReference type="NCBI Taxonomy" id="2725283"/>
    <lineage>
        <taxon>Bacteria</taxon>
        <taxon>Bacillati</taxon>
        <taxon>Actinomycetota</taxon>
        <taxon>Actinomycetes</taxon>
        <taxon>Mycobacteriales</taxon>
        <taxon>Gordoniaceae</taxon>
        <taxon>Gordonia</taxon>
    </lineage>
</organism>
<dbReference type="InterPro" id="IPR036388">
    <property type="entry name" value="WH-like_DNA-bd_sf"/>
</dbReference>
<protein>
    <submittedName>
        <fullName evidence="1">Winged helix-turn-helix transcriptional regulator</fullName>
    </submittedName>
</protein>
<evidence type="ECO:0000313" key="1">
    <source>
        <dbReference type="EMBL" id="NMO04454.1"/>
    </source>
</evidence>
<sequence>MTTRADVLAEVRAADDPIDIATISRRVGIPATTARFHLNALERDGVVERVSATAHTPGRPRLTYRARRGMDPSGPRRYLPLAHALLADLADASAAERIGRRWGEALSPDPALPSLDALTQVLADLDFAPEVVDESRIDLTHCPFLELAHESSHRICSLHLGLLRGAAAEMTAPIDVVALEPFAAPGVCIVRIDAAG</sequence>
<reference evidence="1 2" key="1">
    <citation type="submission" date="2020-04" db="EMBL/GenBank/DDBJ databases">
        <title>Gordonia sp. nov. TBRC 11910.</title>
        <authorList>
            <person name="Suriyachadkun C."/>
        </authorList>
    </citation>
    <scope>NUCLEOTIDE SEQUENCE [LARGE SCALE GENOMIC DNA]</scope>
    <source>
        <strain evidence="1 2">TBRC 11910</strain>
    </source>
</reference>
<dbReference type="EMBL" id="JABBNB010000035">
    <property type="protein sequence ID" value="NMO04454.1"/>
    <property type="molecule type" value="Genomic_DNA"/>
</dbReference>
<evidence type="ECO:0000313" key="2">
    <source>
        <dbReference type="Proteomes" id="UP000550729"/>
    </source>
</evidence>
<dbReference type="Pfam" id="PF12840">
    <property type="entry name" value="HTH_20"/>
    <property type="match status" value="1"/>
</dbReference>
<dbReference type="SUPFAM" id="SSF46785">
    <property type="entry name" value="Winged helix' DNA-binding domain"/>
    <property type="match status" value="1"/>
</dbReference>
<dbReference type="AlphaFoldDB" id="A0A848L0N1"/>
<dbReference type="Gene3D" id="1.10.10.10">
    <property type="entry name" value="Winged helix-like DNA-binding domain superfamily/Winged helix DNA-binding domain"/>
    <property type="match status" value="1"/>
</dbReference>
<gene>
    <name evidence="1" type="ORF">HH308_24865</name>
</gene>
<name>A0A848L0N1_9ACTN</name>